<dbReference type="Proteomes" id="UP000256645">
    <property type="component" value="Unassembled WGS sequence"/>
</dbReference>
<dbReference type="PANTHER" id="PTHR11560">
    <property type="entry name" value="39S RIBOSOMAL PROTEIN L10, MITOCHONDRIAL"/>
    <property type="match status" value="1"/>
</dbReference>
<protein>
    <submittedName>
        <fullName evidence="2">Uncharacterized protein</fullName>
    </submittedName>
</protein>
<gene>
    <name evidence="2" type="ORF">BP6252_09913</name>
</gene>
<comment type="caution">
    <text evidence="2">The sequence shown here is derived from an EMBL/GenBank/DDBJ whole genome shotgun (WGS) entry which is preliminary data.</text>
</comment>
<dbReference type="STRING" id="1849047.A0A3D8QX69"/>
<evidence type="ECO:0000256" key="1">
    <source>
        <dbReference type="ARBA" id="ARBA00008889"/>
    </source>
</evidence>
<organism evidence="2 3">
    <name type="scientific">Coleophoma cylindrospora</name>
    <dbReference type="NCBI Taxonomy" id="1849047"/>
    <lineage>
        <taxon>Eukaryota</taxon>
        <taxon>Fungi</taxon>
        <taxon>Dikarya</taxon>
        <taxon>Ascomycota</taxon>
        <taxon>Pezizomycotina</taxon>
        <taxon>Leotiomycetes</taxon>
        <taxon>Helotiales</taxon>
        <taxon>Dermateaceae</taxon>
        <taxon>Coleophoma</taxon>
    </lineage>
</organism>
<dbReference type="OrthoDB" id="360689at2759"/>
<evidence type="ECO:0000313" key="3">
    <source>
        <dbReference type="Proteomes" id="UP000256645"/>
    </source>
</evidence>
<name>A0A3D8QX69_9HELO</name>
<dbReference type="InterPro" id="IPR043141">
    <property type="entry name" value="Ribosomal_uL10-like_sf"/>
</dbReference>
<dbReference type="Gene3D" id="3.30.70.1730">
    <property type="match status" value="1"/>
</dbReference>
<dbReference type="AlphaFoldDB" id="A0A3D8QX69"/>
<keyword evidence="3" id="KW-1185">Reference proteome</keyword>
<comment type="similarity">
    <text evidence="1">Belongs to the universal ribosomal protein uL10 family.</text>
</comment>
<proteinExistence type="inferred from homology"/>
<dbReference type="InterPro" id="IPR047865">
    <property type="entry name" value="Ribosomal_uL10_bac_type"/>
</dbReference>
<accession>A0A3D8QX69</accession>
<reference evidence="2 3" key="1">
    <citation type="journal article" date="2018" name="IMA Fungus">
        <title>IMA Genome-F 9: Draft genome sequence of Annulohypoxylon stygium, Aspergillus mulundensis, Berkeleyomyces basicola (syn. Thielaviopsis basicola), Ceratocystis smalleyi, two Cercospora beticola strains, Coleophoma cylindrospora, Fusarium fracticaudum, Phialophora cf. hyalina, and Morchella septimelata.</title>
        <authorList>
            <person name="Wingfield B.D."/>
            <person name="Bills G.F."/>
            <person name="Dong Y."/>
            <person name="Huang W."/>
            <person name="Nel W.J."/>
            <person name="Swalarsk-Parry B.S."/>
            <person name="Vaghefi N."/>
            <person name="Wilken P.M."/>
            <person name="An Z."/>
            <person name="de Beer Z.W."/>
            <person name="De Vos L."/>
            <person name="Chen L."/>
            <person name="Duong T.A."/>
            <person name="Gao Y."/>
            <person name="Hammerbacher A."/>
            <person name="Kikkert J.R."/>
            <person name="Li Y."/>
            <person name="Li H."/>
            <person name="Li K."/>
            <person name="Li Q."/>
            <person name="Liu X."/>
            <person name="Ma X."/>
            <person name="Naidoo K."/>
            <person name="Pethybridge S.J."/>
            <person name="Sun J."/>
            <person name="Steenkamp E.T."/>
            <person name="van der Nest M.A."/>
            <person name="van Wyk S."/>
            <person name="Wingfield M.J."/>
            <person name="Xiong C."/>
            <person name="Yue Q."/>
            <person name="Zhang X."/>
        </authorList>
    </citation>
    <scope>NUCLEOTIDE SEQUENCE [LARGE SCALE GENOMIC DNA]</scope>
    <source>
        <strain evidence="2 3">BP6252</strain>
    </source>
</reference>
<sequence length="317" mass="34120">MPPRIQTPPSAVASILRCKRTSLRSRQYATAAAIATPAAGHHQIPNIPEPIARFPPTQPPSFKPPQFRKSQLLRQYASLLRSTPLMLLFQHNNLTATEWVGVRRELTKALQKVDATLVAEGHVSQNIASGVKIQIIQTGIFGAALRVVEYFKPEAQQSGFTHSLSAAAHEAAVNQRTAHGLSPLLSGPLVVLSIPTVSPQHLKAALSILAPNQPNFPAPTRKANPGYHDLSVQAGLAKLMLLGARVEGRVFDVEGTRWVGGIPGGLDGLRGQLVNMLQSIGAGVTNTLESASKNLYFTVESRRTMLEDEEKGEAPKA</sequence>
<dbReference type="SUPFAM" id="SSF160369">
    <property type="entry name" value="Ribosomal protein L10-like"/>
    <property type="match status" value="1"/>
</dbReference>
<evidence type="ECO:0000313" key="2">
    <source>
        <dbReference type="EMBL" id="RDW66278.1"/>
    </source>
</evidence>
<dbReference type="EMBL" id="PDLM01000011">
    <property type="protein sequence ID" value="RDW66278.1"/>
    <property type="molecule type" value="Genomic_DNA"/>
</dbReference>